<comment type="caution">
    <text evidence="2">The sequence shown here is derived from an EMBL/GenBank/DDBJ whole genome shotgun (WGS) entry which is preliminary data.</text>
</comment>
<reference evidence="2 3" key="1">
    <citation type="submission" date="2017-07" db="EMBL/GenBank/DDBJ databases">
        <title>Flavobacterium cyanobacteriorum sp. nov., isolated from cyanobacterial aggregates in a eutrophic lake.</title>
        <authorList>
            <person name="Cai H."/>
        </authorList>
    </citation>
    <scope>NUCLEOTIDE SEQUENCE [LARGE SCALE GENOMIC DNA]</scope>
    <source>
        <strain evidence="2 3">TH021</strain>
    </source>
</reference>
<keyword evidence="1" id="KW-0732">Signal</keyword>
<organism evidence="2 3">
    <name type="scientific">Flavobacterium cyanobacteriorum</name>
    <dbReference type="NCBI Taxonomy" id="2022802"/>
    <lineage>
        <taxon>Bacteria</taxon>
        <taxon>Pseudomonadati</taxon>
        <taxon>Bacteroidota</taxon>
        <taxon>Flavobacteriia</taxon>
        <taxon>Flavobacteriales</taxon>
        <taxon>Flavobacteriaceae</taxon>
        <taxon>Flavobacterium</taxon>
    </lineage>
</organism>
<gene>
    <name evidence="2" type="ORF">CHU92_01670</name>
</gene>
<protein>
    <recommendedName>
        <fullName evidence="4">Lipocalin-like domain-containing protein</fullName>
    </recommendedName>
</protein>
<dbReference type="PROSITE" id="PS51257">
    <property type="entry name" value="PROKAR_LIPOPROTEIN"/>
    <property type="match status" value="1"/>
</dbReference>
<dbReference type="EMBL" id="NOXV01000126">
    <property type="protein sequence ID" value="OYQ46078.1"/>
    <property type="molecule type" value="Genomic_DNA"/>
</dbReference>
<dbReference type="SUPFAM" id="SSF50814">
    <property type="entry name" value="Lipocalins"/>
    <property type="match status" value="1"/>
</dbReference>
<sequence length="141" mass="15521">MKKKLLGSVLLAVTFLLTACSNGDDAPAPVDNVDTSQVLGKWIIYKAIYGDAEPELYDSNGTCGREVLEFQSDGEVVDTHYVDEDCMFGGAGTYSWWVLNDGRIAFGAHNSYHHIVTVTGNELVLDASEEADYVKYYIRAN</sequence>
<evidence type="ECO:0000313" key="3">
    <source>
        <dbReference type="Proteomes" id="UP000216605"/>
    </source>
</evidence>
<proteinExistence type="predicted"/>
<dbReference type="AlphaFoldDB" id="A0A255ZX44"/>
<dbReference type="RefSeq" id="WP_094411960.1">
    <property type="nucleotide sequence ID" value="NZ_NOXV01000126.1"/>
</dbReference>
<accession>A0A255ZX44</accession>
<name>A0A255ZX44_9FLAO</name>
<dbReference type="OrthoDB" id="1361244at2"/>
<dbReference type="Proteomes" id="UP000216605">
    <property type="component" value="Unassembled WGS sequence"/>
</dbReference>
<evidence type="ECO:0000256" key="1">
    <source>
        <dbReference type="SAM" id="SignalP"/>
    </source>
</evidence>
<evidence type="ECO:0008006" key="4">
    <source>
        <dbReference type="Google" id="ProtNLM"/>
    </source>
</evidence>
<feature type="signal peptide" evidence="1">
    <location>
        <begin position="1"/>
        <end position="19"/>
    </location>
</feature>
<evidence type="ECO:0000313" key="2">
    <source>
        <dbReference type="EMBL" id="OYQ46078.1"/>
    </source>
</evidence>
<dbReference type="InterPro" id="IPR012674">
    <property type="entry name" value="Calycin"/>
</dbReference>
<keyword evidence="3" id="KW-1185">Reference proteome</keyword>
<feature type="chain" id="PRO_5012739234" description="Lipocalin-like domain-containing protein" evidence="1">
    <location>
        <begin position="20"/>
        <end position="141"/>
    </location>
</feature>